<reference evidence="1 2" key="1">
    <citation type="submission" date="2019-02" db="EMBL/GenBank/DDBJ databases">
        <title>Deep-cultivation of Planctomycetes and their phenomic and genomic characterization uncovers novel biology.</title>
        <authorList>
            <person name="Wiegand S."/>
            <person name="Jogler M."/>
            <person name="Boedeker C."/>
            <person name="Pinto D."/>
            <person name="Vollmers J."/>
            <person name="Rivas-Marin E."/>
            <person name="Kohn T."/>
            <person name="Peeters S.H."/>
            <person name="Heuer A."/>
            <person name="Rast P."/>
            <person name="Oberbeckmann S."/>
            <person name="Bunk B."/>
            <person name="Jeske O."/>
            <person name="Meyerdierks A."/>
            <person name="Storesund J.E."/>
            <person name="Kallscheuer N."/>
            <person name="Luecker S."/>
            <person name="Lage O.M."/>
            <person name="Pohl T."/>
            <person name="Merkel B.J."/>
            <person name="Hornburger P."/>
            <person name="Mueller R.-W."/>
            <person name="Bruemmer F."/>
            <person name="Labrenz M."/>
            <person name="Spormann A.M."/>
            <person name="Op Den Camp H."/>
            <person name="Overmann J."/>
            <person name="Amann R."/>
            <person name="Jetten M.S.M."/>
            <person name="Mascher T."/>
            <person name="Medema M.H."/>
            <person name="Devos D.P."/>
            <person name="Kaster A.-K."/>
            <person name="Ovreas L."/>
            <person name="Rohde M."/>
            <person name="Galperin M.Y."/>
            <person name="Jogler C."/>
        </authorList>
    </citation>
    <scope>NUCLEOTIDE SEQUENCE [LARGE SCALE GENOMIC DNA]</scope>
    <source>
        <strain evidence="1 2">Poly51</strain>
    </source>
</reference>
<sequence length="196" mass="22264">MDAKLSVPGDGNRSTMKARTAIPLLALLLVGCVRDHGHDIDTETDSLPMPARVLDNDSYRALKQPFDKLLPDSVPVEAVQAELAVMKDRFRKAMSKLGTEGEDWALPGHYQHVRVFYVYLQTRSMYSPQLVEIIRDTMQDYDASWIAQFECYNVPGCDDRRITLPLYHNGQFVFSKDHIIDDLIPALGLEREDVEP</sequence>
<gene>
    <name evidence="1" type="ORF">Poly51_63170</name>
</gene>
<accession>A0A5C6E4H8</accession>
<proteinExistence type="predicted"/>
<evidence type="ECO:0000313" key="1">
    <source>
        <dbReference type="EMBL" id="TWU43575.1"/>
    </source>
</evidence>
<organism evidence="1 2">
    <name type="scientific">Rubripirellula tenax</name>
    <dbReference type="NCBI Taxonomy" id="2528015"/>
    <lineage>
        <taxon>Bacteria</taxon>
        <taxon>Pseudomonadati</taxon>
        <taxon>Planctomycetota</taxon>
        <taxon>Planctomycetia</taxon>
        <taxon>Pirellulales</taxon>
        <taxon>Pirellulaceae</taxon>
        <taxon>Rubripirellula</taxon>
    </lineage>
</organism>
<evidence type="ECO:0008006" key="3">
    <source>
        <dbReference type="Google" id="ProtNLM"/>
    </source>
</evidence>
<dbReference type="Proteomes" id="UP000318288">
    <property type="component" value="Unassembled WGS sequence"/>
</dbReference>
<dbReference type="RefSeq" id="WP_146462619.1">
    <property type="nucleotide sequence ID" value="NZ_SJPW01000020.1"/>
</dbReference>
<name>A0A5C6E4H8_9BACT</name>
<dbReference type="EMBL" id="SJPW01000020">
    <property type="protein sequence ID" value="TWU43575.1"/>
    <property type="molecule type" value="Genomic_DNA"/>
</dbReference>
<protein>
    <recommendedName>
        <fullName evidence="3">Lipoprotein</fullName>
    </recommendedName>
</protein>
<comment type="caution">
    <text evidence="1">The sequence shown here is derived from an EMBL/GenBank/DDBJ whole genome shotgun (WGS) entry which is preliminary data.</text>
</comment>
<evidence type="ECO:0000313" key="2">
    <source>
        <dbReference type="Proteomes" id="UP000318288"/>
    </source>
</evidence>
<keyword evidence="2" id="KW-1185">Reference proteome</keyword>
<dbReference type="PROSITE" id="PS51257">
    <property type="entry name" value="PROKAR_LIPOPROTEIN"/>
    <property type="match status" value="1"/>
</dbReference>
<dbReference type="AlphaFoldDB" id="A0A5C6E4H8"/>